<organism evidence="3 4">
    <name type="scientific">Priestia endophytica DSM 13796</name>
    <dbReference type="NCBI Taxonomy" id="1121089"/>
    <lineage>
        <taxon>Bacteria</taxon>
        <taxon>Bacillati</taxon>
        <taxon>Bacillota</taxon>
        <taxon>Bacilli</taxon>
        <taxon>Bacillales</taxon>
        <taxon>Bacillaceae</taxon>
        <taxon>Priestia</taxon>
    </lineage>
</organism>
<dbReference type="InterPro" id="IPR036388">
    <property type="entry name" value="WH-like_DNA-bd_sf"/>
</dbReference>
<evidence type="ECO:0000256" key="1">
    <source>
        <dbReference type="ARBA" id="ARBA00023125"/>
    </source>
</evidence>
<dbReference type="Pfam" id="PF01047">
    <property type="entry name" value="MarR"/>
    <property type="match status" value="1"/>
</dbReference>
<dbReference type="EMBL" id="FOXX01000002">
    <property type="protein sequence ID" value="SFQ33451.1"/>
    <property type="molecule type" value="Genomic_DNA"/>
</dbReference>
<keyword evidence="1 3" id="KW-0238">DNA-binding</keyword>
<reference evidence="3 4" key="1">
    <citation type="submission" date="2016-10" db="EMBL/GenBank/DDBJ databases">
        <authorList>
            <person name="Varghese N."/>
            <person name="Submissions S."/>
        </authorList>
    </citation>
    <scope>NUCLEOTIDE SEQUENCE [LARGE SCALE GENOMIC DNA]</scope>
    <source>
        <strain evidence="3 4">DSM 13796</strain>
    </source>
</reference>
<sequence>MERHTMMVDLEKSMRRVFRQIRYEINDLLQSEMTSSEFAILRLLSEGGGKKATELSKALGVSASHITAVTDTMIDKEYITRRRSPNDRRVVEIVITEKGEEIFKKFGDKKLKYLTEKFEVISDEELQQLINALHRLDRFKE</sequence>
<dbReference type="GO" id="GO:0003677">
    <property type="term" value="F:DNA binding"/>
    <property type="evidence" value="ECO:0007669"/>
    <property type="project" value="UniProtKB-KW"/>
</dbReference>
<dbReference type="PANTHER" id="PTHR33164">
    <property type="entry name" value="TRANSCRIPTIONAL REGULATOR, MARR FAMILY"/>
    <property type="match status" value="1"/>
</dbReference>
<name>A0A1I5XNB9_9BACI</name>
<evidence type="ECO:0000313" key="4">
    <source>
        <dbReference type="Proteomes" id="UP000182762"/>
    </source>
</evidence>
<dbReference type="Proteomes" id="UP000182762">
    <property type="component" value="Unassembled WGS sequence"/>
</dbReference>
<protein>
    <submittedName>
        <fullName evidence="3">DNA-binding transcriptional regulator, MarR family</fullName>
    </submittedName>
</protein>
<dbReference type="RefSeq" id="WP_064504963.1">
    <property type="nucleotide sequence ID" value="NZ_FOXX01000002.1"/>
</dbReference>
<dbReference type="PRINTS" id="PR00598">
    <property type="entry name" value="HTHMARR"/>
</dbReference>
<dbReference type="InterPro" id="IPR000835">
    <property type="entry name" value="HTH_MarR-typ"/>
</dbReference>
<feature type="domain" description="HTH marR-type" evidence="2">
    <location>
        <begin position="7"/>
        <end position="138"/>
    </location>
</feature>
<dbReference type="PROSITE" id="PS50995">
    <property type="entry name" value="HTH_MARR_2"/>
    <property type="match status" value="1"/>
</dbReference>
<dbReference type="Gene3D" id="1.10.10.10">
    <property type="entry name" value="Winged helix-like DNA-binding domain superfamily/Winged helix DNA-binding domain"/>
    <property type="match status" value="1"/>
</dbReference>
<dbReference type="GeneID" id="93709709"/>
<accession>A0A1I5XNB9</accession>
<dbReference type="PANTHER" id="PTHR33164:SF67">
    <property type="entry name" value="TRANSCRIPTIONAL REGULATOR, MARR FAMILY"/>
    <property type="match status" value="1"/>
</dbReference>
<evidence type="ECO:0000259" key="2">
    <source>
        <dbReference type="PROSITE" id="PS50995"/>
    </source>
</evidence>
<gene>
    <name evidence="3" type="ORF">SAMN02745910_00965</name>
</gene>
<evidence type="ECO:0000313" key="3">
    <source>
        <dbReference type="EMBL" id="SFQ33451.1"/>
    </source>
</evidence>
<dbReference type="InterPro" id="IPR036390">
    <property type="entry name" value="WH_DNA-bd_sf"/>
</dbReference>
<keyword evidence="4" id="KW-1185">Reference proteome</keyword>
<proteinExistence type="predicted"/>
<dbReference type="SUPFAM" id="SSF46785">
    <property type="entry name" value="Winged helix' DNA-binding domain"/>
    <property type="match status" value="1"/>
</dbReference>
<dbReference type="InterPro" id="IPR039422">
    <property type="entry name" value="MarR/SlyA-like"/>
</dbReference>
<comment type="caution">
    <text evidence="3">The sequence shown here is derived from an EMBL/GenBank/DDBJ whole genome shotgun (WGS) entry which is preliminary data.</text>
</comment>
<dbReference type="SMART" id="SM00347">
    <property type="entry name" value="HTH_MARR"/>
    <property type="match status" value="1"/>
</dbReference>